<evidence type="ECO:0000256" key="1">
    <source>
        <dbReference type="ARBA" id="ARBA00004141"/>
    </source>
</evidence>
<evidence type="ECO:0000313" key="7">
    <source>
        <dbReference type="EMBL" id="QUI22374.1"/>
    </source>
</evidence>
<keyword evidence="8" id="KW-1185">Reference proteome</keyword>
<dbReference type="RefSeq" id="WP_212697858.1">
    <property type="nucleotide sequence ID" value="NZ_CP058649.1"/>
</dbReference>
<proteinExistence type="predicted"/>
<organism evidence="7 8">
    <name type="scientific">Vallitalea pronyensis</name>
    <dbReference type="NCBI Taxonomy" id="1348613"/>
    <lineage>
        <taxon>Bacteria</taxon>
        <taxon>Bacillati</taxon>
        <taxon>Bacillota</taxon>
        <taxon>Clostridia</taxon>
        <taxon>Lachnospirales</taxon>
        <taxon>Vallitaleaceae</taxon>
        <taxon>Vallitalea</taxon>
    </lineage>
</organism>
<evidence type="ECO:0000256" key="4">
    <source>
        <dbReference type="ARBA" id="ARBA00023136"/>
    </source>
</evidence>
<evidence type="ECO:0000256" key="5">
    <source>
        <dbReference type="SAM" id="Phobius"/>
    </source>
</evidence>
<reference evidence="7" key="1">
    <citation type="submission" date="2020-07" db="EMBL/GenBank/DDBJ databases">
        <title>Vallitalea pronyensis genome.</title>
        <authorList>
            <person name="Postec A."/>
        </authorList>
    </citation>
    <scope>NUCLEOTIDE SEQUENCE</scope>
    <source>
        <strain evidence="7">FatNI3</strain>
    </source>
</reference>
<evidence type="ECO:0000256" key="3">
    <source>
        <dbReference type="ARBA" id="ARBA00022989"/>
    </source>
</evidence>
<evidence type="ECO:0000313" key="8">
    <source>
        <dbReference type="Proteomes" id="UP000683246"/>
    </source>
</evidence>
<feature type="transmembrane region" description="Helical" evidence="5">
    <location>
        <begin position="305"/>
        <end position="323"/>
    </location>
</feature>
<dbReference type="EMBL" id="CP058649">
    <property type="protein sequence ID" value="QUI22374.1"/>
    <property type="molecule type" value="Genomic_DNA"/>
</dbReference>
<feature type="transmembrane region" description="Helical" evidence="5">
    <location>
        <begin position="189"/>
        <end position="212"/>
    </location>
</feature>
<feature type="transmembrane region" description="Helical" evidence="5">
    <location>
        <begin position="255"/>
        <end position="272"/>
    </location>
</feature>
<dbReference type="KEGG" id="vpy:HZI73_08695"/>
<keyword evidence="3 5" id="KW-1133">Transmembrane helix</keyword>
<keyword evidence="2 5" id="KW-0812">Transmembrane</keyword>
<feature type="transmembrane region" description="Helical" evidence="5">
    <location>
        <begin position="147"/>
        <end position="169"/>
    </location>
</feature>
<dbReference type="Pfam" id="PF12698">
    <property type="entry name" value="ABC2_membrane_3"/>
    <property type="match status" value="1"/>
</dbReference>
<dbReference type="GO" id="GO:0016020">
    <property type="term" value="C:membrane"/>
    <property type="evidence" value="ECO:0007669"/>
    <property type="project" value="UniProtKB-SubCell"/>
</dbReference>
<dbReference type="Proteomes" id="UP000683246">
    <property type="component" value="Chromosome"/>
</dbReference>
<name>A0A8J8MIQ5_9FIRM</name>
<feature type="transmembrane region" description="Helical" evidence="5">
    <location>
        <begin position="21"/>
        <end position="40"/>
    </location>
</feature>
<dbReference type="GO" id="GO:0140359">
    <property type="term" value="F:ABC-type transporter activity"/>
    <property type="evidence" value="ECO:0007669"/>
    <property type="project" value="InterPro"/>
</dbReference>
<evidence type="ECO:0000256" key="2">
    <source>
        <dbReference type="ARBA" id="ARBA00022692"/>
    </source>
</evidence>
<evidence type="ECO:0000259" key="6">
    <source>
        <dbReference type="Pfam" id="PF12698"/>
    </source>
</evidence>
<comment type="subcellular location">
    <subcellularLocation>
        <location evidence="1">Membrane</location>
        <topology evidence="1">Multi-pass membrane protein</topology>
    </subcellularLocation>
</comment>
<feature type="transmembrane region" description="Helical" evidence="5">
    <location>
        <begin position="224"/>
        <end position="243"/>
    </location>
</feature>
<feature type="domain" description="ABC-2 type transporter transmembrane" evidence="6">
    <location>
        <begin position="23"/>
        <end position="324"/>
    </location>
</feature>
<sequence length="332" mass="36907">MFKKVWTIFLRDVKVNTRDFLAVYIILFPILFAIGINLLTPSINDTTVNLALLKEDIEAATYLRDFAKVETFDTVEAVEDRVAKRDNMIGILPKDDGYYVLQQGNEAEGILDYAKVLITLYEQDAQIEDSTAVIEDFDRATPPLKKMLVNIAILFTSVLGGMLIAFNIVEEKVDRTIRAIHLSPVSRNVFILGKSLMGITLPIYGTLAIVLITGYTTINFGQMLLLVIVSSILSMLVGFIEGIKSEDIITAASSVKMLFLPLAAAIAAIELLSEQWQILFYPIPFYWAYKGNDAVLAASATWGQIILYTVITFGLSAIVYIYLAPKIKKGLQ</sequence>
<protein>
    <submittedName>
        <fullName evidence="7">ABC transporter permease</fullName>
    </submittedName>
</protein>
<dbReference type="InterPro" id="IPR013525">
    <property type="entry name" value="ABC2_TM"/>
</dbReference>
<dbReference type="AlphaFoldDB" id="A0A8J8MIQ5"/>
<accession>A0A8J8MIQ5</accession>
<gene>
    <name evidence="7" type="ORF">HZI73_08695</name>
</gene>
<keyword evidence="4 5" id="KW-0472">Membrane</keyword>